<sequence>MRVSGPIFGNVQGHLISTKKFLRLGGPPSKRQFTSEVFADFIERIQLPACPYGCDRGVILIRTELLTEGRRTGKNGEYDRAKDPPARPVSQDVFSRDFPQSDAAKRSTTNGDGADAAAFELAEHSIFAPRHDFKHALWPRSGYTGRDFRNAPGTACFRESSVFTLSRMDGQVQRIVLFFQRPVVAGFGVRGFEVVAKLALYLLTARILGVAEAGLFFLCLTWSSWFSTFGRMGIDRALTRHMGAELGLSQGATARRTLLAGVGRVTVTGLVLGIATGLGGATLAHTIFGDPALAPALVHTSIAVAGMSVTFTLTAALAGAGRTTWAQFLQNAFWPALTVLALVAGAQDATSLVTCMGIAIWVSGSIAGLIFFRDRARFRNDAALSTDTPASGPVEHMPPLMTTAWPLMVVELVQATIVSVPVLLLGVMADAADVGAFSVALRISMLVWMVLVSLGTVASPRFAALHRKGDLEGLGHLNRQIQLIGTVTGGLVCLAMIVLPETLLAILSPGFTTAAVPLMVLGAGQAINALYTGQDVLLAMTGNGGTLQRLNLAQLVVVLLLSVSFIPLIGASGAALATAIATAQGGLGAAMVAASLLPAARPYAALPLPATLRHLLALNRQPSTT</sequence>
<comment type="caution">
    <text evidence="8">The sequence shown here is derived from an EMBL/GenBank/DDBJ whole genome shotgun (WGS) entry which is preliminary data.</text>
</comment>
<evidence type="ECO:0000256" key="6">
    <source>
        <dbReference type="SAM" id="MobiDB-lite"/>
    </source>
</evidence>
<reference evidence="8 9" key="1">
    <citation type="journal article" date="2018" name="Nat. Biotechnol.">
        <title>A standardized bacterial taxonomy based on genome phylogeny substantially revises the tree of life.</title>
        <authorList>
            <person name="Parks D.H."/>
            <person name="Chuvochina M."/>
            <person name="Waite D.W."/>
            <person name="Rinke C."/>
            <person name="Skarshewski A."/>
            <person name="Chaumeil P.A."/>
            <person name="Hugenholtz P."/>
        </authorList>
    </citation>
    <scope>NUCLEOTIDE SEQUENCE [LARGE SCALE GENOMIC DNA]</scope>
    <source>
        <strain evidence="8">UBA8739</strain>
    </source>
</reference>
<feature type="transmembrane region" description="Helical" evidence="7">
    <location>
        <begin position="439"/>
        <end position="460"/>
    </location>
</feature>
<evidence type="ECO:0000256" key="7">
    <source>
        <dbReference type="SAM" id="Phobius"/>
    </source>
</evidence>
<keyword evidence="2" id="KW-1003">Cell membrane</keyword>
<protein>
    <recommendedName>
        <fullName evidence="10">Polysaccharide biosynthesis protein C-terminal domain-containing protein</fullName>
    </recommendedName>
</protein>
<keyword evidence="3 7" id="KW-0812">Transmembrane</keyword>
<evidence type="ECO:0000256" key="3">
    <source>
        <dbReference type="ARBA" id="ARBA00022692"/>
    </source>
</evidence>
<proteinExistence type="predicted"/>
<feature type="transmembrane region" description="Helical" evidence="7">
    <location>
        <begin position="481"/>
        <end position="499"/>
    </location>
</feature>
<dbReference type="PANTHER" id="PTHR30250">
    <property type="entry name" value="PST FAMILY PREDICTED COLANIC ACID TRANSPORTER"/>
    <property type="match status" value="1"/>
</dbReference>
<feature type="transmembrane region" description="Helical" evidence="7">
    <location>
        <begin position="576"/>
        <end position="597"/>
    </location>
</feature>
<accession>A0A3B9IQH5</accession>
<evidence type="ECO:0000256" key="4">
    <source>
        <dbReference type="ARBA" id="ARBA00022989"/>
    </source>
</evidence>
<evidence type="ECO:0000256" key="5">
    <source>
        <dbReference type="ARBA" id="ARBA00023136"/>
    </source>
</evidence>
<dbReference type="AlphaFoldDB" id="A0A3B9IQH5"/>
<feature type="transmembrane region" description="Helical" evidence="7">
    <location>
        <begin position="265"/>
        <end position="288"/>
    </location>
</feature>
<dbReference type="InterPro" id="IPR050833">
    <property type="entry name" value="Poly_Biosynth_Transport"/>
</dbReference>
<evidence type="ECO:0000313" key="9">
    <source>
        <dbReference type="Proteomes" id="UP000257706"/>
    </source>
</evidence>
<gene>
    <name evidence="8" type="ORF">DCK97_21460</name>
</gene>
<feature type="transmembrane region" description="Helical" evidence="7">
    <location>
        <begin position="300"/>
        <end position="321"/>
    </location>
</feature>
<organism evidence="8 9">
    <name type="scientific">Tistrella mobilis</name>
    <dbReference type="NCBI Taxonomy" id="171437"/>
    <lineage>
        <taxon>Bacteria</taxon>
        <taxon>Pseudomonadati</taxon>
        <taxon>Pseudomonadota</taxon>
        <taxon>Alphaproteobacteria</taxon>
        <taxon>Geminicoccales</taxon>
        <taxon>Geminicoccaceae</taxon>
        <taxon>Tistrella</taxon>
    </lineage>
</organism>
<feature type="region of interest" description="Disordered" evidence="6">
    <location>
        <begin position="72"/>
        <end position="111"/>
    </location>
</feature>
<dbReference type="Pfam" id="PF01943">
    <property type="entry name" value="Polysacc_synt"/>
    <property type="match status" value="1"/>
</dbReference>
<evidence type="ECO:0008006" key="10">
    <source>
        <dbReference type="Google" id="ProtNLM"/>
    </source>
</evidence>
<dbReference type="PANTHER" id="PTHR30250:SF11">
    <property type="entry name" value="O-ANTIGEN TRANSPORTER-RELATED"/>
    <property type="match status" value="1"/>
</dbReference>
<dbReference type="Proteomes" id="UP000257706">
    <property type="component" value="Unassembled WGS sequence"/>
</dbReference>
<feature type="transmembrane region" description="Helical" evidence="7">
    <location>
        <begin position="511"/>
        <end position="531"/>
    </location>
</feature>
<comment type="subcellular location">
    <subcellularLocation>
        <location evidence="1">Cell membrane</location>
        <topology evidence="1">Multi-pass membrane protein</topology>
    </subcellularLocation>
</comment>
<keyword evidence="5 7" id="KW-0472">Membrane</keyword>
<evidence type="ECO:0000256" key="2">
    <source>
        <dbReference type="ARBA" id="ARBA00022475"/>
    </source>
</evidence>
<name>A0A3B9IQH5_9PROT</name>
<dbReference type="EMBL" id="DMAI01000353">
    <property type="protein sequence ID" value="HAE49986.1"/>
    <property type="molecule type" value="Genomic_DNA"/>
</dbReference>
<feature type="transmembrane region" description="Helical" evidence="7">
    <location>
        <begin position="328"/>
        <end position="345"/>
    </location>
</feature>
<keyword evidence="4 7" id="KW-1133">Transmembrane helix</keyword>
<evidence type="ECO:0000313" key="8">
    <source>
        <dbReference type="EMBL" id="HAE49986.1"/>
    </source>
</evidence>
<feature type="transmembrane region" description="Helical" evidence="7">
    <location>
        <begin position="351"/>
        <end position="372"/>
    </location>
</feature>
<dbReference type="InterPro" id="IPR002797">
    <property type="entry name" value="Polysacc_synth"/>
</dbReference>
<feature type="transmembrane region" description="Helical" evidence="7">
    <location>
        <begin position="198"/>
        <end position="222"/>
    </location>
</feature>
<feature type="compositionally biased region" description="Basic and acidic residues" evidence="6">
    <location>
        <begin position="72"/>
        <end position="85"/>
    </location>
</feature>
<evidence type="ECO:0000256" key="1">
    <source>
        <dbReference type="ARBA" id="ARBA00004651"/>
    </source>
</evidence>
<feature type="transmembrane region" description="Helical" evidence="7">
    <location>
        <begin position="552"/>
        <end position="570"/>
    </location>
</feature>
<dbReference type="GO" id="GO:0005886">
    <property type="term" value="C:plasma membrane"/>
    <property type="evidence" value="ECO:0007669"/>
    <property type="project" value="UniProtKB-SubCell"/>
</dbReference>
<feature type="transmembrane region" description="Helical" evidence="7">
    <location>
        <begin position="405"/>
        <end position="427"/>
    </location>
</feature>